<sequence>MEFPGNCKKSEHPQGTVRKIISLFKQNVHIDIKIRNGRRSKITERDEPALLAIIKHNCRAVSREIAVKGSHVIGKRVSKNTCLRSMKKMGYSFYKAKEKPLVSFKQRRN</sequence>
<evidence type="ECO:0000256" key="1">
    <source>
        <dbReference type="ARBA" id="ARBA00004123"/>
    </source>
</evidence>
<dbReference type="InterPro" id="IPR009057">
    <property type="entry name" value="Homeodomain-like_sf"/>
</dbReference>
<protein>
    <recommendedName>
        <fullName evidence="4">Transposase Tc1-like domain-containing protein</fullName>
    </recommendedName>
</protein>
<dbReference type="Proteomes" id="UP001152888">
    <property type="component" value="Unassembled WGS sequence"/>
</dbReference>
<dbReference type="SUPFAM" id="SSF46689">
    <property type="entry name" value="Homeodomain-like"/>
    <property type="match status" value="1"/>
</dbReference>
<proteinExistence type="predicted"/>
<dbReference type="AlphaFoldDB" id="A0A9P0JR24"/>
<keyword evidence="3" id="KW-1185">Reference proteome</keyword>
<name>A0A9P0JR24_ACAOB</name>
<accession>A0A9P0JR24</accession>
<dbReference type="GO" id="GO:0005634">
    <property type="term" value="C:nucleus"/>
    <property type="evidence" value="ECO:0007669"/>
    <property type="project" value="UniProtKB-SubCell"/>
</dbReference>
<comment type="subcellular location">
    <subcellularLocation>
        <location evidence="1">Nucleus</location>
    </subcellularLocation>
</comment>
<organism evidence="2 3">
    <name type="scientific">Acanthoscelides obtectus</name>
    <name type="common">Bean weevil</name>
    <name type="synonym">Bruchus obtectus</name>
    <dbReference type="NCBI Taxonomy" id="200917"/>
    <lineage>
        <taxon>Eukaryota</taxon>
        <taxon>Metazoa</taxon>
        <taxon>Ecdysozoa</taxon>
        <taxon>Arthropoda</taxon>
        <taxon>Hexapoda</taxon>
        <taxon>Insecta</taxon>
        <taxon>Pterygota</taxon>
        <taxon>Neoptera</taxon>
        <taxon>Endopterygota</taxon>
        <taxon>Coleoptera</taxon>
        <taxon>Polyphaga</taxon>
        <taxon>Cucujiformia</taxon>
        <taxon>Chrysomeloidea</taxon>
        <taxon>Chrysomelidae</taxon>
        <taxon>Bruchinae</taxon>
        <taxon>Bruchini</taxon>
        <taxon>Acanthoscelides</taxon>
    </lineage>
</organism>
<evidence type="ECO:0000313" key="3">
    <source>
        <dbReference type="Proteomes" id="UP001152888"/>
    </source>
</evidence>
<dbReference type="EMBL" id="CAKOFQ010006676">
    <property type="protein sequence ID" value="CAH1958220.1"/>
    <property type="molecule type" value="Genomic_DNA"/>
</dbReference>
<comment type="caution">
    <text evidence="2">The sequence shown here is derived from an EMBL/GenBank/DDBJ whole genome shotgun (WGS) entry which is preliminary data.</text>
</comment>
<reference evidence="2" key="1">
    <citation type="submission" date="2022-03" db="EMBL/GenBank/DDBJ databases">
        <authorList>
            <person name="Sayadi A."/>
        </authorList>
    </citation>
    <scope>NUCLEOTIDE SEQUENCE</scope>
</reference>
<evidence type="ECO:0008006" key="4">
    <source>
        <dbReference type="Google" id="ProtNLM"/>
    </source>
</evidence>
<gene>
    <name evidence="2" type="ORF">ACAOBT_LOCUS2531</name>
</gene>
<evidence type="ECO:0000313" key="2">
    <source>
        <dbReference type="EMBL" id="CAH1958220.1"/>
    </source>
</evidence>